<dbReference type="EMBL" id="JACHND010000001">
    <property type="protein sequence ID" value="MBB4702839.1"/>
    <property type="molecule type" value="Genomic_DNA"/>
</dbReference>
<proteinExistence type="predicted"/>
<reference evidence="2 3" key="1">
    <citation type="submission" date="2020-08" db="EMBL/GenBank/DDBJ databases">
        <title>Sequencing the genomes of 1000 actinobacteria strains.</title>
        <authorList>
            <person name="Klenk H.-P."/>
        </authorList>
    </citation>
    <scope>NUCLEOTIDE SEQUENCE [LARGE SCALE GENOMIC DNA]</scope>
    <source>
        <strain evidence="2 3">DSM 45784</strain>
    </source>
</reference>
<evidence type="ECO:0008006" key="4">
    <source>
        <dbReference type="Google" id="ProtNLM"/>
    </source>
</evidence>
<evidence type="ECO:0000313" key="3">
    <source>
        <dbReference type="Proteomes" id="UP000542210"/>
    </source>
</evidence>
<name>A0A7W7D9N7_9ACTN</name>
<feature type="signal peptide" evidence="1">
    <location>
        <begin position="1"/>
        <end position="27"/>
    </location>
</feature>
<protein>
    <recommendedName>
        <fullName evidence="4">Lipoprotein</fullName>
    </recommendedName>
</protein>
<dbReference type="Proteomes" id="UP000542210">
    <property type="component" value="Unassembled WGS sequence"/>
</dbReference>
<evidence type="ECO:0000256" key="1">
    <source>
        <dbReference type="SAM" id="SignalP"/>
    </source>
</evidence>
<dbReference type="AlphaFoldDB" id="A0A7W7D9N7"/>
<sequence>MLILSSPVKLRRKGAVIALLVPLALTACTSDEGPTAAQAGQTLKNHILQLLKERNAQNVTITEPGGRNIPCADGRAKQIFAATGTDVAKTTTPDNVRSALLGALNRVAPYNVVDAGPLSAPIHVQNDATKTKLLLDSPAVGVYAVSGETDCLASQ</sequence>
<keyword evidence="1" id="KW-0732">Signal</keyword>
<comment type="caution">
    <text evidence="2">The sequence shown here is derived from an EMBL/GenBank/DDBJ whole genome shotgun (WGS) entry which is preliminary data.</text>
</comment>
<feature type="chain" id="PRO_5039124926" description="Lipoprotein" evidence="1">
    <location>
        <begin position="28"/>
        <end position="155"/>
    </location>
</feature>
<gene>
    <name evidence="2" type="ORF">BJ982_004383</name>
</gene>
<dbReference type="RefSeq" id="WP_184882871.1">
    <property type="nucleotide sequence ID" value="NZ_BOOV01000005.1"/>
</dbReference>
<organism evidence="2 3">
    <name type="scientific">Sphaerisporangium siamense</name>
    <dbReference type="NCBI Taxonomy" id="795645"/>
    <lineage>
        <taxon>Bacteria</taxon>
        <taxon>Bacillati</taxon>
        <taxon>Actinomycetota</taxon>
        <taxon>Actinomycetes</taxon>
        <taxon>Streptosporangiales</taxon>
        <taxon>Streptosporangiaceae</taxon>
        <taxon>Sphaerisporangium</taxon>
    </lineage>
</organism>
<keyword evidence="3" id="KW-1185">Reference proteome</keyword>
<accession>A0A7W7D9N7</accession>
<evidence type="ECO:0000313" key="2">
    <source>
        <dbReference type="EMBL" id="MBB4702839.1"/>
    </source>
</evidence>